<dbReference type="Gene3D" id="3.40.710.10">
    <property type="entry name" value="DD-peptidase/beta-lactamase superfamily"/>
    <property type="match status" value="1"/>
</dbReference>
<dbReference type="Proteomes" id="UP000000582">
    <property type="component" value="Chromosome"/>
</dbReference>
<dbReference type="AlphaFoldDB" id="Q8NU01"/>
<name>Q8NU01_CORGL</name>
<dbReference type="eggNOG" id="COG1686">
    <property type="taxonomic scope" value="Bacteria"/>
</dbReference>
<dbReference type="SUPFAM" id="SSF56601">
    <property type="entry name" value="beta-lactamase/transpeptidase-like"/>
    <property type="match status" value="1"/>
</dbReference>
<sequence length="310" mass="33348">MQVFYNRAVTFTGMKTPRLLKILSAMVAVTGLLIPTVVPMAAADAAELSDNVPDRTQIAIINPDGSVQESDNAEESRPALSLAKLYLGYYVLAQGAEEDIELVPDMIRYSDDFTADYLESEYPEAIPEVIDAFDLEDTEWAGFWGNATTSAVDIATFVAALIDDPTAQPLLDAMSDTAEYAADGYAQNFGTFTLSDVTGTKFGWSDSLDVHSSVSFGPGFVIAANTYGDAETLTEDVQDSVSSLYPEEVTTAIEEQVDQLCECAAETTHLGMHTGAELKAQLEGTIYGKTLSFLPNSAPAPAFIYNLLAH</sequence>
<dbReference type="InterPro" id="IPR012338">
    <property type="entry name" value="Beta-lactam/transpept-like"/>
</dbReference>
<organism evidence="1 2">
    <name type="scientific">Corynebacterium glutamicum (strain ATCC 13032 / DSM 20300 / JCM 1318 / BCRC 11384 / CCUG 27702 / LMG 3730 / NBRC 12168 / NCIMB 10025 / NRRL B-2784 / 534)</name>
    <dbReference type="NCBI Taxonomy" id="196627"/>
    <lineage>
        <taxon>Bacteria</taxon>
        <taxon>Bacillati</taxon>
        <taxon>Actinomycetota</taxon>
        <taxon>Actinomycetes</taxon>
        <taxon>Mycobacteriales</taxon>
        <taxon>Corynebacteriaceae</taxon>
        <taxon>Corynebacterium</taxon>
    </lineage>
</organism>
<proteinExistence type="predicted"/>
<evidence type="ECO:0000313" key="1">
    <source>
        <dbReference type="EMBL" id="BAB97543.1"/>
    </source>
</evidence>
<evidence type="ECO:0000313" key="2">
    <source>
        <dbReference type="Proteomes" id="UP000000582"/>
    </source>
</evidence>
<dbReference type="EMBL" id="BA000036">
    <property type="protein sequence ID" value="BAB97543.1"/>
    <property type="molecule type" value="Genomic_DNA"/>
</dbReference>
<dbReference type="STRING" id="196627.cg0187"/>
<accession>Q8NU01</accession>
<dbReference type="BioCyc" id="CORYNE:G18NG-9699-MONOMER"/>
<gene>
    <name evidence="1" type="ordered locus">Cgl0150</name>
</gene>
<protein>
    <recommendedName>
        <fullName evidence="3">Serine hydrolase</fullName>
    </recommendedName>
</protein>
<keyword evidence="2" id="KW-1185">Reference proteome</keyword>
<dbReference type="OrthoDB" id="4535618at2"/>
<evidence type="ECO:0008006" key="3">
    <source>
        <dbReference type="Google" id="ProtNLM"/>
    </source>
</evidence>
<dbReference type="PATRIC" id="fig|196627.13.peg.154"/>
<dbReference type="HOGENOM" id="CLU_058592_1_1_11"/>
<dbReference type="KEGG" id="cgl:Cgl0150"/>
<reference evidence="2" key="1">
    <citation type="journal article" date="2003" name="Appl. Microbiol. Biotechnol.">
        <title>The Corynebacterium glutamicum genome: features and impacts on biotechnological processes.</title>
        <authorList>
            <person name="Ikeda M."/>
            <person name="Nakagawa S."/>
        </authorList>
    </citation>
    <scope>NUCLEOTIDE SEQUENCE [LARGE SCALE GENOMIC DNA]</scope>
    <source>
        <strain evidence="2">ATCC 13032 / DSM 20300 / BCRC 11384 / JCM 1318 / LMG 3730 / NCIMB 10025</strain>
    </source>
</reference>